<dbReference type="STRING" id="1802424.A2480_01020"/>
<dbReference type="Proteomes" id="UP000176988">
    <property type="component" value="Unassembled WGS sequence"/>
</dbReference>
<feature type="transmembrane region" description="Helical" evidence="1">
    <location>
        <begin position="97"/>
        <end position="116"/>
    </location>
</feature>
<keyword evidence="1" id="KW-1133">Transmembrane helix</keyword>
<comment type="caution">
    <text evidence="3">The sequence shown here is derived from an EMBL/GenBank/DDBJ whole genome shotgun (WGS) entry which is preliminary data.</text>
</comment>
<proteinExistence type="predicted"/>
<dbReference type="Pfam" id="PF18895">
    <property type="entry name" value="T4SS_pilin"/>
    <property type="match status" value="1"/>
</dbReference>
<evidence type="ECO:0000256" key="2">
    <source>
        <dbReference type="SAM" id="SignalP"/>
    </source>
</evidence>
<reference evidence="3 4" key="1">
    <citation type="journal article" date="2016" name="Nat. Commun.">
        <title>Thousands of microbial genomes shed light on interconnected biogeochemical processes in an aquifer system.</title>
        <authorList>
            <person name="Anantharaman K."/>
            <person name="Brown C.T."/>
            <person name="Hug L.A."/>
            <person name="Sharon I."/>
            <person name="Castelle C.J."/>
            <person name="Probst A.J."/>
            <person name="Thomas B.C."/>
            <person name="Singh A."/>
            <person name="Wilkins M.J."/>
            <person name="Karaoz U."/>
            <person name="Brodie E.L."/>
            <person name="Williams K.H."/>
            <person name="Hubbard S.S."/>
            <person name="Banfield J.F."/>
        </authorList>
    </citation>
    <scope>NUCLEOTIDE SEQUENCE [LARGE SCALE GENOMIC DNA]</scope>
</reference>
<protein>
    <recommendedName>
        <fullName evidence="5">TrbC/VirB2 family protein</fullName>
    </recommendedName>
</protein>
<sequence>MIRFSPPFKQKLVWLTSAAIGLLLPSSALAFQIVPTCATGLDVPGLDCILEMFGNVAQLILGVTGGLALIMFVYGGFMMLTSGGGDRAKKGIDMIKAAVVGIFIILMAGYLVRYGLDRLKVSKALLDVPTAPAENTDTVNPDGTRSREIHVVEPPAGGAAPAPAP</sequence>
<feature type="transmembrane region" description="Helical" evidence="1">
    <location>
        <begin position="56"/>
        <end position="77"/>
    </location>
</feature>
<dbReference type="AlphaFoldDB" id="A0A1F7WD14"/>
<evidence type="ECO:0000313" key="3">
    <source>
        <dbReference type="EMBL" id="OGM00670.1"/>
    </source>
</evidence>
<dbReference type="EMBL" id="MGFG01000027">
    <property type="protein sequence ID" value="OGM00670.1"/>
    <property type="molecule type" value="Genomic_DNA"/>
</dbReference>
<dbReference type="InterPro" id="IPR043993">
    <property type="entry name" value="T4SS_pilin"/>
</dbReference>
<keyword evidence="2" id="KW-0732">Signal</keyword>
<feature type="signal peptide" evidence="2">
    <location>
        <begin position="1"/>
        <end position="30"/>
    </location>
</feature>
<evidence type="ECO:0000256" key="1">
    <source>
        <dbReference type="SAM" id="Phobius"/>
    </source>
</evidence>
<keyword evidence="1" id="KW-0812">Transmembrane</keyword>
<feature type="chain" id="PRO_5009533350" description="TrbC/VirB2 family protein" evidence="2">
    <location>
        <begin position="31"/>
        <end position="165"/>
    </location>
</feature>
<evidence type="ECO:0000313" key="4">
    <source>
        <dbReference type="Proteomes" id="UP000176988"/>
    </source>
</evidence>
<gene>
    <name evidence="3" type="ORF">A2480_01020</name>
</gene>
<evidence type="ECO:0008006" key="5">
    <source>
        <dbReference type="Google" id="ProtNLM"/>
    </source>
</evidence>
<keyword evidence="1" id="KW-0472">Membrane</keyword>
<name>A0A1F7WD14_9BACT</name>
<accession>A0A1F7WD14</accession>
<organism evidence="3 4">
    <name type="scientific">Candidatus Uhrbacteria bacterium RIFOXYC2_FULL_47_19</name>
    <dbReference type="NCBI Taxonomy" id="1802424"/>
    <lineage>
        <taxon>Bacteria</taxon>
        <taxon>Candidatus Uhriibacteriota</taxon>
    </lineage>
</organism>